<dbReference type="InterPro" id="IPR003656">
    <property type="entry name" value="Znf_BED"/>
</dbReference>
<keyword evidence="2 4" id="KW-0863">Zinc-finger</keyword>
<protein>
    <recommendedName>
        <fullName evidence="7">BED-type domain-containing protein</fullName>
    </recommendedName>
</protein>
<reference evidence="8 9" key="1">
    <citation type="journal article" date="2023" name="Plants (Basel)">
        <title>Bridging the Gap: Combining Genomics and Transcriptomics Approaches to Understand Stylosanthes scabra, an Orphan Legume from the Brazilian Caatinga.</title>
        <authorList>
            <person name="Ferreira-Neto J.R.C."/>
            <person name="da Silva M.D."/>
            <person name="Binneck E."/>
            <person name="de Melo N.F."/>
            <person name="da Silva R.H."/>
            <person name="de Melo A.L.T.M."/>
            <person name="Pandolfi V."/>
            <person name="Bustamante F.O."/>
            <person name="Brasileiro-Vidal A.C."/>
            <person name="Benko-Iseppon A.M."/>
        </authorList>
    </citation>
    <scope>NUCLEOTIDE SEQUENCE [LARGE SCALE GENOMIC DNA]</scope>
    <source>
        <tissue evidence="8">Leaves</tissue>
    </source>
</reference>
<keyword evidence="1" id="KW-0479">Metal-binding</keyword>
<evidence type="ECO:0000256" key="4">
    <source>
        <dbReference type="PROSITE-ProRule" id="PRU00027"/>
    </source>
</evidence>
<dbReference type="SUPFAM" id="SSF57667">
    <property type="entry name" value="beta-beta-alpha zinc fingers"/>
    <property type="match status" value="1"/>
</dbReference>
<dbReference type="SMART" id="SM00614">
    <property type="entry name" value="ZnF_BED"/>
    <property type="match status" value="1"/>
</dbReference>
<evidence type="ECO:0000259" key="7">
    <source>
        <dbReference type="PROSITE" id="PS50808"/>
    </source>
</evidence>
<evidence type="ECO:0000256" key="2">
    <source>
        <dbReference type="ARBA" id="ARBA00022771"/>
    </source>
</evidence>
<evidence type="ECO:0000313" key="8">
    <source>
        <dbReference type="EMBL" id="MED6171397.1"/>
    </source>
</evidence>
<accession>A0ABU6VD80</accession>
<gene>
    <name evidence="8" type="ORF">PIB30_040348</name>
</gene>
<keyword evidence="6" id="KW-1133">Transmembrane helix</keyword>
<keyword evidence="6" id="KW-0472">Membrane</keyword>
<keyword evidence="9" id="KW-1185">Reference proteome</keyword>
<evidence type="ECO:0000256" key="1">
    <source>
        <dbReference type="ARBA" id="ARBA00022723"/>
    </source>
</evidence>
<feature type="domain" description="BED-type" evidence="7">
    <location>
        <begin position="53"/>
        <end position="112"/>
    </location>
</feature>
<proteinExistence type="predicted"/>
<evidence type="ECO:0000256" key="3">
    <source>
        <dbReference type="ARBA" id="ARBA00022833"/>
    </source>
</evidence>
<evidence type="ECO:0000256" key="5">
    <source>
        <dbReference type="SAM" id="MobiDB-lite"/>
    </source>
</evidence>
<feature type="region of interest" description="Disordered" evidence="5">
    <location>
        <begin position="26"/>
        <end position="48"/>
    </location>
</feature>
<keyword evidence="3" id="KW-0862">Zinc</keyword>
<evidence type="ECO:0000313" key="9">
    <source>
        <dbReference type="Proteomes" id="UP001341840"/>
    </source>
</evidence>
<evidence type="ECO:0000256" key="6">
    <source>
        <dbReference type="SAM" id="Phobius"/>
    </source>
</evidence>
<keyword evidence="6" id="KW-0812">Transmembrane</keyword>
<comment type="caution">
    <text evidence="8">The sequence shown here is derived from an EMBL/GenBank/DDBJ whole genome shotgun (WGS) entry which is preliminary data.</text>
</comment>
<organism evidence="8 9">
    <name type="scientific">Stylosanthes scabra</name>
    <dbReference type="NCBI Taxonomy" id="79078"/>
    <lineage>
        <taxon>Eukaryota</taxon>
        <taxon>Viridiplantae</taxon>
        <taxon>Streptophyta</taxon>
        <taxon>Embryophyta</taxon>
        <taxon>Tracheophyta</taxon>
        <taxon>Spermatophyta</taxon>
        <taxon>Magnoliopsida</taxon>
        <taxon>eudicotyledons</taxon>
        <taxon>Gunneridae</taxon>
        <taxon>Pentapetalae</taxon>
        <taxon>rosids</taxon>
        <taxon>fabids</taxon>
        <taxon>Fabales</taxon>
        <taxon>Fabaceae</taxon>
        <taxon>Papilionoideae</taxon>
        <taxon>50 kb inversion clade</taxon>
        <taxon>dalbergioids sensu lato</taxon>
        <taxon>Dalbergieae</taxon>
        <taxon>Pterocarpus clade</taxon>
        <taxon>Stylosanthes</taxon>
    </lineage>
</organism>
<dbReference type="Pfam" id="PF02892">
    <property type="entry name" value="zf-BED"/>
    <property type="match status" value="1"/>
</dbReference>
<feature type="transmembrane region" description="Helical" evidence="6">
    <location>
        <begin position="245"/>
        <end position="264"/>
    </location>
</feature>
<dbReference type="InterPro" id="IPR036236">
    <property type="entry name" value="Znf_C2H2_sf"/>
</dbReference>
<name>A0ABU6VD80_9FABA</name>
<dbReference type="EMBL" id="JASCZI010151252">
    <property type="protein sequence ID" value="MED6171397.1"/>
    <property type="molecule type" value="Genomic_DNA"/>
</dbReference>
<dbReference type="Proteomes" id="UP001341840">
    <property type="component" value="Unassembled WGS sequence"/>
</dbReference>
<sequence length="276" mass="30298">MGGGDAPQMEEENKDISMDHEVIITSTPAPVSEQVNEEKKAESNEGQEAVRLGKTSYVWTHFKLLPLSENKGEHKAKCNHCRKVYLCHPTKHGTNSLNKHLKASHKWIFTKAGKRGTLHGFMPKVGEEGAAGKTFKGYSARLSPGLARAFKWPEGSVASSGLGSGKGLGIRPGHYLGPGPGQYQPGFTRAESGTYEGKSRQEILGLREISGNLFWCFEEEDAEKVKLRKKVGSLKLRVKEAEMKMTAAVVVGLIECLLLLLLWLHNSATNRSMLCP</sequence>
<dbReference type="PROSITE" id="PS50808">
    <property type="entry name" value="ZF_BED"/>
    <property type="match status" value="1"/>
</dbReference>